<dbReference type="Proteomes" id="UP000565441">
    <property type="component" value="Unassembled WGS sequence"/>
</dbReference>
<organism evidence="1 2">
    <name type="scientific">Tricholomella constricta</name>
    <dbReference type="NCBI Taxonomy" id="117010"/>
    <lineage>
        <taxon>Eukaryota</taxon>
        <taxon>Fungi</taxon>
        <taxon>Dikarya</taxon>
        <taxon>Basidiomycota</taxon>
        <taxon>Agaricomycotina</taxon>
        <taxon>Agaricomycetes</taxon>
        <taxon>Agaricomycetidae</taxon>
        <taxon>Agaricales</taxon>
        <taxon>Tricholomatineae</taxon>
        <taxon>Lyophyllaceae</taxon>
        <taxon>Tricholomella</taxon>
    </lineage>
</organism>
<dbReference type="AlphaFoldDB" id="A0A8H5H429"/>
<keyword evidence="2" id="KW-1185">Reference proteome</keyword>
<evidence type="ECO:0000313" key="1">
    <source>
        <dbReference type="EMBL" id="KAF5376322.1"/>
    </source>
</evidence>
<protein>
    <submittedName>
        <fullName evidence="1">Uncharacterized protein</fullName>
    </submittedName>
</protein>
<dbReference type="EMBL" id="JAACJP010000029">
    <property type="protein sequence ID" value="KAF5376322.1"/>
    <property type="molecule type" value="Genomic_DNA"/>
</dbReference>
<evidence type="ECO:0000313" key="2">
    <source>
        <dbReference type="Proteomes" id="UP000565441"/>
    </source>
</evidence>
<gene>
    <name evidence="1" type="ORF">D9615_008449</name>
</gene>
<accession>A0A8H5H429</accession>
<reference evidence="1 2" key="1">
    <citation type="journal article" date="2020" name="ISME J.">
        <title>Uncovering the hidden diversity of litter-decomposition mechanisms in mushroom-forming fungi.</title>
        <authorList>
            <person name="Floudas D."/>
            <person name="Bentzer J."/>
            <person name="Ahren D."/>
            <person name="Johansson T."/>
            <person name="Persson P."/>
            <person name="Tunlid A."/>
        </authorList>
    </citation>
    <scope>NUCLEOTIDE SEQUENCE [LARGE SCALE GENOMIC DNA]</scope>
    <source>
        <strain evidence="1 2">CBS 661.87</strain>
    </source>
</reference>
<proteinExistence type="predicted"/>
<sequence length="96" mass="10639">MVNTPGRCTARLPPVKPTDCVLNRATCTQSLRSYNSVQLAMNTAQPRRNFETDAKGAIGTWYEQLKVDPKRATGTHNEHIETPRRFVIAGTRGVGL</sequence>
<name>A0A8H5H429_9AGAR</name>
<comment type="caution">
    <text evidence="1">The sequence shown here is derived from an EMBL/GenBank/DDBJ whole genome shotgun (WGS) entry which is preliminary data.</text>
</comment>